<evidence type="ECO:0000259" key="8">
    <source>
        <dbReference type="PROSITE" id="PS51296"/>
    </source>
</evidence>
<dbReference type="Pfam" id="PF00848">
    <property type="entry name" value="Ring_hydroxyl_A"/>
    <property type="match status" value="1"/>
</dbReference>
<feature type="compositionally biased region" description="Basic and acidic residues" evidence="7">
    <location>
        <begin position="414"/>
        <end position="427"/>
    </location>
</feature>
<dbReference type="InterPro" id="IPR017941">
    <property type="entry name" value="Rieske_2Fe-2S"/>
</dbReference>
<feature type="domain" description="Rieske" evidence="8">
    <location>
        <begin position="40"/>
        <end position="149"/>
    </location>
</feature>
<organism evidence="9 10">
    <name type="scientific">Sphingobium rhizovicinum</name>
    <dbReference type="NCBI Taxonomy" id="432308"/>
    <lineage>
        <taxon>Bacteria</taxon>
        <taxon>Pseudomonadati</taxon>
        <taxon>Pseudomonadota</taxon>
        <taxon>Alphaproteobacteria</taxon>
        <taxon>Sphingomonadales</taxon>
        <taxon>Sphingomonadaceae</taxon>
        <taxon>Sphingobium</taxon>
    </lineage>
</organism>
<dbReference type="GO" id="GO:0051213">
    <property type="term" value="F:dioxygenase activity"/>
    <property type="evidence" value="ECO:0007669"/>
    <property type="project" value="UniProtKB-KW"/>
</dbReference>
<keyword evidence="4 9" id="KW-0560">Oxidoreductase</keyword>
<reference evidence="10" key="1">
    <citation type="journal article" date="2019" name="Int. J. Syst. Evol. Microbiol.">
        <title>The Global Catalogue of Microorganisms (GCM) 10K type strain sequencing project: providing services to taxonomists for standard genome sequencing and annotation.</title>
        <authorList>
            <consortium name="The Broad Institute Genomics Platform"/>
            <consortium name="The Broad Institute Genome Sequencing Center for Infectious Disease"/>
            <person name="Wu L."/>
            <person name="Ma J."/>
        </authorList>
    </citation>
    <scope>NUCLEOTIDE SEQUENCE [LARGE SCALE GENOMIC DNA]</scope>
    <source>
        <strain evidence="10">CCM 7491</strain>
    </source>
</reference>
<feature type="region of interest" description="Disordered" evidence="7">
    <location>
        <begin position="380"/>
        <end position="427"/>
    </location>
</feature>
<evidence type="ECO:0000256" key="1">
    <source>
        <dbReference type="ARBA" id="ARBA00001962"/>
    </source>
</evidence>
<evidence type="ECO:0000256" key="5">
    <source>
        <dbReference type="ARBA" id="ARBA00023004"/>
    </source>
</evidence>
<dbReference type="SUPFAM" id="SSF55961">
    <property type="entry name" value="Bet v1-like"/>
    <property type="match status" value="1"/>
</dbReference>
<dbReference type="Pfam" id="PF00355">
    <property type="entry name" value="Rieske"/>
    <property type="match status" value="1"/>
</dbReference>
<evidence type="ECO:0000256" key="3">
    <source>
        <dbReference type="ARBA" id="ARBA00022723"/>
    </source>
</evidence>
<comment type="cofactor">
    <cofactor evidence="1">
        <name>Fe cation</name>
        <dbReference type="ChEBI" id="CHEBI:24875"/>
    </cofactor>
</comment>
<dbReference type="InterPro" id="IPR001663">
    <property type="entry name" value="Rng_hydr_dOase-A"/>
</dbReference>
<dbReference type="PANTHER" id="PTHR43756">
    <property type="entry name" value="CHOLINE MONOOXYGENASE, CHLOROPLASTIC"/>
    <property type="match status" value="1"/>
</dbReference>
<gene>
    <name evidence="9" type="ORF">ACFOKF_06540</name>
</gene>
<dbReference type="PRINTS" id="PR00090">
    <property type="entry name" value="RNGDIOXGNASE"/>
</dbReference>
<dbReference type="Gene3D" id="2.102.10.10">
    <property type="entry name" value="Rieske [2Fe-2S] iron-sulphur domain"/>
    <property type="match status" value="1"/>
</dbReference>
<dbReference type="InterPro" id="IPR036922">
    <property type="entry name" value="Rieske_2Fe-2S_sf"/>
</dbReference>
<keyword evidence="3" id="KW-0479">Metal-binding</keyword>
<dbReference type="EC" id="1.14.13.-" evidence="9"/>
<name>A0ABV7NCW5_9SPHN</name>
<dbReference type="RefSeq" id="WP_380794151.1">
    <property type="nucleotide sequence ID" value="NZ_JBHRVU010000004.1"/>
</dbReference>
<evidence type="ECO:0000256" key="2">
    <source>
        <dbReference type="ARBA" id="ARBA00022714"/>
    </source>
</evidence>
<accession>A0ABV7NCW5</accession>
<dbReference type="Proteomes" id="UP001595681">
    <property type="component" value="Unassembled WGS sequence"/>
</dbReference>
<dbReference type="CDD" id="cd00680">
    <property type="entry name" value="RHO_alpha_C"/>
    <property type="match status" value="1"/>
</dbReference>
<dbReference type="PANTHER" id="PTHR43756:SF5">
    <property type="entry name" value="CHOLINE MONOOXYGENASE, CHLOROPLASTIC"/>
    <property type="match status" value="1"/>
</dbReference>
<evidence type="ECO:0000256" key="7">
    <source>
        <dbReference type="SAM" id="MobiDB-lite"/>
    </source>
</evidence>
<proteinExistence type="predicted"/>
<sequence>MVQGVIAGNDPDAGWSLPAWTYADPEFFAAEVERIFRPAWQIVAHESDIPLPGDYHVLDYIGESVVVMRGDDGGVRAFTNVCRHRGARILDGTSGCAKKLVCPYHGWTYEKDGRLSGVPMKASYGDSFALADHGLSPVDVENWQGFLFVRLTDDGGPSVAQMMAPYLQEIAAYRFADLRALGRVTLRPRDVNWKNIGDNYSDGLHIAVAHPGLKRLMGDGYGVEASLHADKMWGPILDRPSANLSERAYQHFLPDVPHLPPERQRLWTYFKLWPNFAFDIYPDQVDFMAWLPVSPTQTLIREISYALPDDRREMKAARYLNWRINRQVNAEDTQLVGRVQAGMASASFTVGPLSEQEVALRHFCGRVREIIPQARLHRAPGMGWSSSHALSSSEKMEMHIKASNAPAASPHPKPSPEGEGLSKGRLA</sequence>
<evidence type="ECO:0000256" key="4">
    <source>
        <dbReference type="ARBA" id="ARBA00023002"/>
    </source>
</evidence>
<keyword evidence="9" id="KW-0223">Dioxygenase</keyword>
<protein>
    <submittedName>
        <fullName evidence="9">Aromatic ring-hydroxylating dioxygenase subunit alpha</fullName>
        <ecNumber evidence="9">1.14.13.-</ecNumber>
    </submittedName>
</protein>
<feature type="compositionally biased region" description="Polar residues" evidence="7">
    <location>
        <begin position="384"/>
        <end position="393"/>
    </location>
</feature>
<comment type="caution">
    <text evidence="9">The sequence shown here is derived from an EMBL/GenBank/DDBJ whole genome shotgun (WGS) entry which is preliminary data.</text>
</comment>
<dbReference type="PROSITE" id="PS51296">
    <property type="entry name" value="RIESKE"/>
    <property type="match status" value="1"/>
</dbReference>
<evidence type="ECO:0000313" key="10">
    <source>
        <dbReference type="Proteomes" id="UP001595681"/>
    </source>
</evidence>
<dbReference type="SUPFAM" id="SSF50022">
    <property type="entry name" value="ISP domain"/>
    <property type="match status" value="1"/>
</dbReference>
<dbReference type="EMBL" id="JBHRVU010000004">
    <property type="protein sequence ID" value="MFC3440860.1"/>
    <property type="molecule type" value="Genomic_DNA"/>
</dbReference>
<evidence type="ECO:0000313" key="9">
    <source>
        <dbReference type="EMBL" id="MFC3440860.1"/>
    </source>
</evidence>
<dbReference type="InterPro" id="IPR015879">
    <property type="entry name" value="Ring_hydroxy_dOase_asu_C_dom"/>
</dbReference>
<keyword evidence="10" id="KW-1185">Reference proteome</keyword>
<keyword evidence="2" id="KW-0001">2Fe-2S</keyword>
<dbReference type="Gene3D" id="3.90.380.10">
    <property type="entry name" value="Naphthalene 1,2-dioxygenase Alpha Subunit, Chain A, domain 1"/>
    <property type="match status" value="1"/>
</dbReference>
<evidence type="ECO:0000256" key="6">
    <source>
        <dbReference type="ARBA" id="ARBA00023014"/>
    </source>
</evidence>
<dbReference type="CDD" id="cd03469">
    <property type="entry name" value="Rieske_RO_Alpha_N"/>
    <property type="match status" value="1"/>
</dbReference>
<keyword evidence="6" id="KW-0411">Iron-sulfur</keyword>
<keyword evidence="5" id="KW-0408">Iron</keyword>